<dbReference type="AlphaFoldDB" id="A0A3A9J1N5"/>
<dbReference type="InterPro" id="IPR038404">
    <property type="entry name" value="TRAP_DctP_sf"/>
</dbReference>
<feature type="non-terminal residue" evidence="1">
    <location>
        <position position="1"/>
    </location>
</feature>
<dbReference type="Proteomes" id="UP000278036">
    <property type="component" value="Unassembled WGS sequence"/>
</dbReference>
<dbReference type="Gene3D" id="3.40.190.170">
    <property type="entry name" value="Bacterial extracellular solute-binding protein, family 7"/>
    <property type="match status" value="1"/>
</dbReference>
<accession>A0A3A9J1N5</accession>
<protein>
    <submittedName>
        <fullName evidence="1">C4-dicarboxylate ABC transporter substrate-binding protein</fullName>
    </submittedName>
</protein>
<reference evidence="1 2" key="1">
    <citation type="submission" date="2018-09" db="EMBL/GenBank/DDBJ databases">
        <title>Roseomonas sp. nov., isolated from feces of Tibetan antelopes in the Qinghai-Tibet plateau, China.</title>
        <authorList>
            <person name="Tian Z."/>
        </authorList>
    </citation>
    <scope>NUCLEOTIDE SEQUENCE [LARGE SCALE GENOMIC DNA]</scope>
    <source>
        <strain evidence="1 2">Z24</strain>
    </source>
</reference>
<evidence type="ECO:0000313" key="1">
    <source>
        <dbReference type="EMBL" id="RKK01127.1"/>
    </source>
</evidence>
<comment type="caution">
    <text evidence="1">The sequence shown here is derived from an EMBL/GenBank/DDBJ whole genome shotgun (WGS) entry which is preliminary data.</text>
</comment>
<dbReference type="EMBL" id="RAQU01000339">
    <property type="protein sequence ID" value="RKK01127.1"/>
    <property type="molecule type" value="Genomic_DNA"/>
</dbReference>
<sequence length="76" mass="7896">AAMLQAAAAAEERAWALASSERPAAQAVLASHGITLHAPSPRLLAELEQLGQTMLAEWRARAGEAGARVLGELRPG</sequence>
<dbReference type="InParanoid" id="A0A3A9J1N5"/>
<organism evidence="1 2">
    <name type="scientific">Teichococcus wenyumeiae</name>
    <dbReference type="NCBI Taxonomy" id="2478470"/>
    <lineage>
        <taxon>Bacteria</taxon>
        <taxon>Pseudomonadati</taxon>
        <taxon>Pseudomonadota</taxon>
        <taxon>Alphaproteobacteria</taxon>
        <taxon>Acetobacterales</taxon>
        <taxon>Roseomonadaceae</taxon>
        <taxon>Roseomonas</taxon>
    </lineage>
</organism>
<gene>
    <name evidence="1" type="ORF">D6Z83_26620</name>
</gene>
<name>A0A3A9J1N5_9PROT</name>
<evidence type="ECO:0000313" key="2">
    <source>
        <dbReference type="Proteomes" id="UP000278036"/>
    </source>
</evidence>
<proteinExistence type="predicted"/>